<evidence type="ECO:0000313" key="3">
    <source>
        <dbReference type="EMBL" id="KAF2797516.1"/>
    </source>
</evidence>
<dbReference type="AlphaFoldDB" id="A0A6A6XLS1"/>
<keyword evidence="4" id="KW-1185">Reference proteome</keyword>
<feature type="transmembrane region" description="Helical" evidence="2">
    <location>
        <begin position="65"/>
        <end position="87"/>
    </location>
</feature>
<keyword evidence="2" id="KW-0472">Membrane</keyword>
<feature type="region of interest" description="Disordered" evidence="1">
    <location>
        <begin position="123"/>
        <end position="144"/>
    </location>
</feature>
<organism evidence="3 4">
    <name type="scientific">Melanomma pulvis-pyrius CBS 109.77</name>
    <dbReference type="NCBI Taxonomy" id="1314802"/>
    <lineage>
        <taxon>Eukaryota</taxon>
        <taxon>Fungi</taxon>
        <taxon>Dikarya</taxon>
        <taxon>Ascomycota</taxon>
        <taxon>Pezizomycotina</taxon>
        <taxon>Dothideomycetes</taxon>
        <taxon>Pleosporomycetidae</taxon>
        <taxon>Pleosporales</taxon>
        <taxon>Melanommataceae</taxon>
        <taxon>Melanomma</taxon>
    </lineage>
</organism>
<evidence type="ECO:0000256" key="1">
    <source>
        <dbReference type="SAM" id="MobiDB-lite"/>
    </source>
</evidence>
<sequence>MTATQPQTLDTKTPPSQSTIQRTRANLAFLANPATAPGPTSRRTRAFLRTTRYTLKFIFWRLVRYAKYAAIGSLTAFVAGTAIGSAVSGVGFLLAPTGILGGATVGLLWGVGKFGWRRFAKKARDGTGDARRDEKDDAGGAEIRELVERREERGLRTDPW</sequence>
<keyword evidence="2" id="KW-1133">Transmembrane helix</keyword>
<gene>
    <name evidence="3" type="ORF">K505DRAFT_298126</name>
</gene>
<accession>A0A6A6XLS1</accession>
<proteinExistence type="predicted"/>
<dbReference type="EMBL" id="MU001804">
    <property type="protein sequence ID" value="KAF2797516.1"/>
    <property type="molecule type" value="Genomic_DNA"/>
</dbReference>
<evidence type="ECO:0000256" key="2">
    <source>
        <dbReference type="SAM" id="Phobius"/>
    </source>
</evidence>
<name>A0A6A6XLS1_9PLEO</name>
<reference evidence="3" key="1">
    <citation type="journal article" date="2020" name="Stud. Mycol.">
        <title>101 Dothideomycetes genomes: a test case for predicting lifestyles and emergence of pathogens.</title>
        <authorList>
            <person name="Haridas S."/>
            <person name="Albert R."/>
            <person name="Binder M."/>
            <person name="Bloem J."/>
            <person name="Labutti K."/>
            <person name="Salamov A."/>
            <person name="Andreopoulos B."/>
            <person name="Baker S."/>
            <person name="Barry K."/>
            <person name="Bills G."/>
            <person name="Bluhm B."/>
            <person name="Cannon C."/>
            <person name="Castanera R."/>
            <person name="Culley D."/>
            <person name="Daum C."/>
            <person name="Ezra D."/>
            <person name="Gonzalez J."/>
            <person name="Henrissat B."/>
            <person name="Kuo A."/>
            <person name="Liang C."/>
            <person name="Lipzen A."/>
            <person name="Lutzoni F."/>
            <person name="Magnuson J."/>
            <person name="Mondo S."/>
            <person name="Nolan M."/>
            <person name="Ohm R."/>
            <person name="Pangilinan J."/>
            <person name="Park H.-J."/>
            <person name="Ramirez L."/>
            <person name="Alfaro M."/>
            <person name="Sun H."/>
            <person name="Tritt A."/>
            <person name="Yoshinaga Y."/>
            <person name="Zwiers L.-H."/>
            <person name="Turgeon B."/>
            <person name="Goodwin S."/>
            <person name="Spatafora J."/>
            <person name="Crous P."/>
            <person name="Grigoriev I."/>
        </authorList>
    </citation>
    <scope>NUCLEOTIDE SEQUENCE</scope>
    <source>
        <strain evidence="3">CBS 109.77</strain>
    </source>
</reference>
<protein>
    <submittedName>
        <fullName evidence="3">Uncharacterized protein</fullName>
    </submittedName>
</protein>
<evidence type="ECO:0000313" key="4">
    <source>
        <dbReference type="Proteomes" id="UP000799757"/>
    </source>
</evidence>
<keyword evidence="2" id="KW-0812">Transmembrane</keyword>
<dbReference type="Proteomes" id="UP000799757">
    <property type="component" value="Unassembled WGS sequence"/>
</dbReference>
<feature type="transmembrane region" description="Helical" evidence="2">
    <location>
        <begin position="93"/>
        <end position="112"/>
    </location>
</feature>
<dbReference type="OrthoDB" id="3597994at2759"/>